<accession>A0ABP9UQ04</accession>
<evidence type="ECO:0000313" key="2">
    <source>
        <dbReference type="Proteomes" id="UP001476282"/>
    </source>
</evidence>
<sequence length="393" mass="45360">MRILHQCGHNAVWNRTSFTERGDGDGLILSPVHERISQVESYDPEIKRSALFDPQFYLPNSQKNKLQEYEFFPDVVAQGFQTSTFEVRALDAARQCIDFQLEQEFERVVIPARFFGQMVTDYCQRQEAYSVVPHLTALGERNGHDRPIYLTLPVTTHMVSDQGYRMELLNWATSYPEIDGIYLIVSDDRNTKQVCNGDVMFEILSFVRELRLSGLKVLVGYCNSESLLFSLIKGVEVTFGAYENTRIFSIDKFVVSDDDQRGPRARIYLDGLHNWVQLEQAREIRDSAPEVWQEIYRPTEDSEEALSSPTPWHFGKSQLYMHHFSNMQAAVNELGTLSPLQAHAALRSKLRNADRFYSEIDDALIDLERHGKGEHIQGWLSAINRFAREHLRD</sequence>
<evidence type="ECO:0000313" key="1">
    <source>
        <dbReference type="EMBL" id="GAA5482767.1"/>
    </source>
</evidence>
<dbReference type="EMBL" id="BAABRI010000009">
    <property type="protein sequence ID" value="GAA5482767.1"/>
    <property type="molecule type" value="Genomic_DNA"/>
</dbReference>
<organism evidence="1 2">
    <name type="scientific">Haloferula sargassicola</name>
    <dbReference type="NCBI Taxonomy" id="490096"/>
    <lineage>
        <taxon>Bacteria</taxon>
        <taxon>Pseudomonadati</taxon>
        <taxon>Verrucomicrobiota</taxon>
        <taxon>Verrucomicrobiia</taxon>
        <taxon>Verrucomicrobiales</taxon>
        <taxon>Verrucomicrobiaceae</taxon>
        <taxon>Haloferula</taxon>
    </lineage>
</organism>
<comment type="caution">
    <text evidence="1">The sequence shown here is derived from an EMBL/GenBank/DDBJ whole genome shotgun (WGS) entry which is preliminary data.</text>
</comment>
<dbReference type="RefSeq" id="WP_353566895.1">
    <property type="nucleotide sequence ID" value="NZ_BAABRI010000009.1"/>
</dbReference>
<proteinExistence type="predicted"/>
<gene>
    <name evidence="1" type="ORF">Hsar01_01991</name>
</gene>
<protein>
    <submittedName>
        <fullName evidence="1">Uncharacterized protein</fullName>
    </submittedName>
</protein>
<reference evidence="1 2" key="1">
    <citation type="submission" date="2024-02" db="EMBL/GenBank/DDBJ databases">
        <title>Haloferula sargassicola NBRC 104335.</title>
        <authorList>
            <person name="Ichikawa N."/>
            <person name="Katano-Makiyama Y."/>
            <person name="Hidaka K."/>
        </authorList>
    </citation>
    <scope>NUCLEOTIDE SEQUENCE [LARGE SCALE GENOMIC DNA]</scope>
    <source>
        <strain evidence="1 2">NBRC 104335</strain>
    </source>
</reference>
<dbReference type="Proteomes" id="UP001476282">
    <property type="component" value="Unassembled WGS sequence"/>
</dbReference>
<keyword evidence="2" id="KW-1185">Reference proteome</keyword>
<name>A0ABP9UQ04_9BACT</name>